<dbReference type="OrthoDB" id="5122030at2"/>
<proteinExistence type="predicted"/>
<name>A0A419I839_9PSEU</name>
<evidence type="ECO:0000313" key="1">
    <source>
        <dbReference type="EMBL" id="RJQ88247.1"/>
    </source>
</evidence>
<organism evidence="1 2">
    <name type="scientific">Amycolatopsis panacis</name>
    <dbReference type="NCBI Taxonomy" id="2340917"/>
    <lineage>
        <taxon>Bacteria</taxon>
        <taxon>Bacillati</taxon>
        <taxon>Actinomycetota</taxon>
        <taxon>Actinomycetes</taxon>
        <taxon>Pseudonocardiales</taxon>
        <taxon>Pseudonocardiaceae</taxon>
        <taxon>Amycolatopsis</taxon>
    </lineage>
</organism>
<dbReference type="EMBL" id="QZFV01000065">
    <property type="protein sequence ID" value="RJQ88247.1"/>
    <property type="molecule type" value="Genomic_DNA"/>
</dbReference>
<comment type="caution">
    <text evidence="1">The sequence shown here is derived from an EMBL/GenBank/DDBJ whole genome shotgun (WGS) entry which is preliminary data.</text>
</comment>
<gene>
    <name evidence="1" type="ORF">D5S19_08080</name>
</gene>
<keyword evidence="2" id="KW-1185">Reference proteome</keyword>
<sequence>MYCSGVKSGDSPGRATGALAIVLFGHGRALRALGVPRIAFTAQIWALFEQVLEDLRPVPGPRLRARPRGPA</sequence>
<evidence type="ECO:0000313" key="2">
    <source>
        <dbReference type="Proteomes" id="UP000285112"/>
    </source>
</evidence>
<protein>
    <submittedName>
        <fullName evidence="1">Uncharacterized protein</fullName>
    </submittedName>
</protein>
<dbReference type="AlphaFoldDB" id="A0A419I839"/>
<accession>A0A419I839</accession>
<reference evidence="1 2" key="1">
    <citation type="submission" date="2018-09" db="EMBL/GenBank/DDBJ databases">
        <title>YIM PH 21725 draft genome.</title>
        <authorList>
            <person name="Miao C."/>
        </authorList>
    </citation>
    <scope>NUCLEOTIDE SEQUENCE [LARGE SCALE GENOMIC DNA]</scope>
    <source>
        <strain evidence="2">YIM PH21725</strain>
    </source>
</reference>
<dbReference type="Proteomes" id="UP000285112">
    <property type="component" value="Unassembled WGS sequence"/>
</dbReference>
<dbReference type="RefSeq" id="WP_120022680.1">
    <property type="nucleotide sequence ID" value="NZ_QZFV01000065.1"/>
</dbReference>